<proteinExistence type="predicted"/>
<name>A0ABR3XE52_9PEZI</name>
<dbReference type="PANTHER" id="PTHR42060:SF1">
    <property type="entry name" value="NHL REPEAT-CONTAINING PROTEIN"/>
    <property type="match status" value="1"/>
</dbReference>
<dbReference type="Proteomes" id="UP001583177">
    <property type="component" value="Unassembled WGS sequence"/>
</dbReference>
<dbReference type="SUPFAM" id="SSF63829">
    <property type="entry name" value="Calcium-dependent phosphotriesterase"/>
    <property type="match status" value="1"/>
</dbReference>
<evidence type="ECO:0000313" key="1">
    <source>
        <dbReference type="EMBL" id="KAL1874225.1"/>
    </source>
</evidence>
<reference evidence="1 2" key="1">
    <citation type="journal article" date="2024" name="IMA Fungus">
        <title>IMA Genome - F19 : A genome assembly and annotation guide to empower mycologists, including annotated draft genome sequences of Ceratocystis pirilliformis, Diaporthe australafricana, Fusarium ophioides, Paecilomyces lecythidis, and Sporothrix stenoceras.</title>
        <authorList>
            <person name="Aylward J."/>
            <person name="Wilson A.M."/>
            <person name="Visagie C.M."/>
            <person name="Spraker J."/>
            <person name="Barnes I."/>
            <person name="Buitendag C."/>
            <person name="Ceriani C."/>
            <person name="Del Mar Angel L."/>
            <person name="du Plessis D."/>
            <person name="Fuchs T."/>
            <person name="Gasser K."/>
            <person name="Kramer D."/>
            <person name="Li W."/>
            <person name="Munsamy K."/>
            <person name="Piso A."/>
            <person name="Price J.L."/>
            <person name="Sonnekus B."/>
            <person name="Thomas C."/>
            <person name="van der Nest A."/>
            <person name="van Dijk A."/>
            <person name="van Heerden A."/>
            <person name="van Vuuren N."/>
            <person name="Yilmaz N."/>
            <person name="Duong T.A."/>
            <person name="van der Merwe N.A."/>
            <person name="Wingfield M.J."/>
            <person name="Wingfield B.D."/>
        </authorList>
    </citation>
    <scope>NUCLEOTIDE SEQUENCE [LARGE SCALE GENOMIC DNA]</scope>
    <source>
        <strain evidence="1 2">CMW 18300</strain>
    </source>
</reference>
<dbReference type="PANTHER" id="PTHR42060">
    <property type="entry name" value="NHL REPEAT-CONTAINING PROTEIN-RELATED"/>
    <property type="match status" value="1"/>
</dbReference>
<accession>A0ABR3XE52</accession>
<evidence type="ECO:0008006" key="3">
    <source>
        <dbReference type="Google" id="ProtNLM"/>
    </source>
</evidence>
<dbReference type="InterPro" id="IPR052998">
    <property type="entry name" value="Hetero-Diels-Alderase-like"/>
</dbReference>
<protein>
    <recommendedName>
        <fullName evidence="3">SMP-30/Gluconolactonase/LRE-like region domain-containing protein</fullName>
    </recommendedName>
</protein>
<sequence length="232" mass="24442">MAAGNFTTNGGPVEGTARLVQVDLRRSVPDFKYVAQLSDAGLINGVERWDDESVLLADSTRGLILKVNVENGHYYTAISDPTMAVPANATINNIGINGIKRLDSFVYYTSSAQELFCRIPVDSSAAATGSVQVLASGFPQDDFSLRPDGTAYIATNSLNTIVRVAGDGQVCTTAGSLDSIALAADTSCQFGRTTRDSSILYVSTAGGLTNPVNGTEVQPATIMAVDMTEERC</sequence>
<organism evidence="1 2">
    <name type="scientific">Diaporthe australafricana</name>
    <dbReference type="NCBI Taxonomy" id="127596"/>
    <lineage>
        <taxon>Eukaryota</taxon>
        <taxon>Fungi</taxon>
        <taxon>Dikarya</taxon>
        <taxon>Ascomycota</taxon>
        <taxon>Pezizomycotina</taxon>
        <taxon>Sordariomycetes</taxon>
        <taxon>Sordariomycetidae</taxon>
        <taxon>Diaporthales</taxon>
        <taxon>Diaporthaceae</taxon>
        <taxon>Diaporthe</taxon>
    </lineage>
</organism>
<dbReference type="InterPro" id="IPR011042">
    <property type="entry name" value="6-blade_b-propeller_TolB-like"/>
</dbReference>
<comment type="caution">
    <text evidence="1">The sequence shown here is derived from an EMBL/GenBank/DDBJ whole genome shotgun (WGS) entry which is preliminary data.</text>
</comment>
<keyword evidence="2" id="KW-1185">Reference proteome</keyword>
<dbReference type="EMBL" id="JAWRVE010000023">
    <property type="protein sequence ID" value="KAL1874225.1"/>
    <property type="molecule type" value="Genomic_DNA"/>
</dbReference>
<evidence type="ECO:0000313" key="2">
    <source>
        <dbReference type="Proteomes" id="UP001583177"/>
    </source>
</evidence>
<dbReference type="Gene3D" id="2.120.10.30">
    <property type="entry name" value="TolB, C-terminal domain"/>
    <property type="match status" value="1"/>
</dbReference>
<gene>
    <name evidence="1" type="ORF">Daus18300_003589</name>
</gene>